<sequence>MADQRDYLTLGIDIDLPAAAVSAFLAVPENFQLWASGLGELSRQADGSWIARMPQGAMRVRFTPANPYGIADHYVQPAEGNEIYVPMRVIANGSGATLLFTLFRYPGVTDAQLQADADWVRRDLATLKALLEQAP</sequence>
<dbReference type="InterPro" id="IPR023393">
    <property type="entry name" value="START-like_dom_sf"/>
</dbReference>
<dbReference type="EMBL" id="JARJLM010000009">
    <property type="protein sequence ID" value="MDF3831476.1"/>
    <property type="molecule type" value="Genomic_DNA"/>
</dbReference>
<organism evidence="1 2">
    <name type="scientific">Cupriavidus basilensis</name>
    <dbReference type="NCBI Taxonomy" id="68895"/>
    <lineage>
        <taxon>Bacteria</taxon>
        <taxon>Pseudomonadati</taxon>
        <taxon>Pseudomonadota</taxon>
        <taxon>Betaproteobacteria</taxon>
        <taxon>Burkholderiales</taxon>
        <taxon>Burkholderiaceae</taxon>
        <taxon>Cupriavidus</taxon>
    </lineage>
</organism>
<dbReference type="Proteomes" id="UP001216674">
    <property type="component" value="Unassembled WGS sequence"/>
</dbReference>
<keyword evidence="2" id="KW-1185">Reference proteome</keyword>
<comment type="caution">
    <text evidence="1">The sequence shown here is derived from an EMBL/GenBank/DDBJ whole genome shotgun (WGS) entry which is preliminary data.</text>
</comment>
<gene>
    <name evidence="1" type="ORF">P3W85_00640</name>
</gene>
<accession>A0ABT6AI41</accession>
<dbReference type="Gene3D" id="3.30.530.20">
    <property type="match status" value="1"/>
</dbReference>
<dbReference type="RefSeq" id="WP_017224466.1">
    <property type="nucleotide sequence ID" value="NZ_JARJLM010000009.1"/>
</dbReference>
<evidence type="ECO:0000313" key="2">
    <source>
        <dbReference type="Proteomes" id="UP001216674"/>
    </source>
</evidence>
<name>A0ABT6AI41_9BURK</name>
<protein>
    <submittedName>
        <fullName evidence="1">SRPBCC family protein</fullName>
    </submittedName>
</protein>
<dbReference type="SUPFAM" id="SSF55961">
    <property type="entry name" value="Bet v1-like"/>
    <property type="match status" value="1"/>
</dbReference>
<reference evidence="1 2" key="1">
    <citation type="submission" date="2023-03" db="EMBL/GenBank/DDBJ databases">
        <title>Draft assemblies of triclosan tolerant bacteria isolated from returned activated sludge.</title>
        <authorList>
            <person name="Van Hamelsveld S."/>
        </authorList>
    </citation>
    <scope>NUCLEOTIDE SEQUENCE [LARGE SCALE GENOMIC DNA]</scope>
    <source>
        <strain evidence="1 2">GW210010_S58</strain>
    </source>
</reference>
<proteinExistence type="predicted"/>
<evidence type="ECO:0000313" key="1">
    <source>
        <dbReference type="EMBL" id="MDF3831476.1"/>
    </source>
</evidence>